<gene>
    <name evidence="7" type="ORF">COCNU_13G007700</name>
</gene>
<evidence type="ECO:0000256" key="3">
    <source>
        <dbReference type="ARBA" id="ARBA00022692"/>
    </source>
</evidence>
<feature type="transmembrane region" description="Helical" evidence="6">
    <location>
        <begin position="40"/>
        <end position="60"/>
    </location>
</feature>
<accession>A0A8K0ITR1</accession>
<sequence length="102" mass="11798">MDNLSLMWEIMGPDITGIMFGVGWWFWVNTVICSTVKVSFLHYLPGIFASLAAFMFNYVSTNDVNYDYHSPYGDSEWREIIMRSSDLIGLCGTTGFWMFDCY</sequence>
<keyword evidence="8" id="KW-1185">Reference proteome</keyword>
<evidence type="ECO:0000256" key="4">
    <source>
        <dbReference type="ARBA" id="ARBA00022989"/>
    </source>
</evidence>
<proteinExistence type="inferred from homology"/>
<organism evidence="7 8">
    <name type="scientific">Cocos nucifera</name>
    <name type="common">Coconut palm</name>
    <dbReference type="NCBI Taxonomy" id="13894"/>
    <lineage>
        <taxon>Eukaryota</taxon>
        <taxon>Viridiplantae</taxon>
        <taxon>Streptophyta</taxon>
        <taxon>Embryophyta</taxon>
        <taxon>Tracheophyta</taxon>
        <taxon>Spermatophyta</taxon>
        <taxon>Magnoliopsida</taxon>
        <taxon>Liliopsida</taxon>
        <taxon>Arecaceae</taxon>
        <taxon>Arecoideae</taxon>
        <taxon>Cocoseae</taxon>
        <taxon>Attaleinae</taxon>
        <taxon>Cocos</taxon>
    </lineage>
</organism>
<evidence type="ECO:0000256" key="1">
    <source>
        <dbReference type="ARBA" id="ARBA00004141"/>
    </source>
</evidence>
<dbReference type="Pfam" id="PF05255">
    <property type="entry name" value="UPF0220"/>
    <property type="match status" value="1"/>
</dbReference>
<dbReference type="OrthoDB" id="268928at2759"/>
<reference evidence="7" key="1">
    <citation type="journal article" date="2017" name="Gigascience">
        <title>The genome draft of coconut (Cocos nucifera).</title>
        <authorList>
            <person name="Xiao Y."/>
            <person name="Xu P."/>
            <person name="Fan H."/>
            <person name="Baudouin L."/>
            <person name="Xia W."/>
            <person name="Bocs S."/>
            <person name="Xu J."/>
            <person name="Li Q."/>
            <person name="Guo A."/>
            <person name="Zhou L."/>
            <person name="Li J."/>
            <person name="Wu Y."/>
            <person name="Ma Z."/>
            <person name="Armero A."/>
            <person name="Issali A.E."/>
            <person name="Liu N."/>
            <person name="Peng M."/>
            <person name="Yang Y."/>
        </authorList>
    </citation>
    <scope>NUCLEOTIDE SEQUENCE</scope>
    <source>
        <tissue evidence="7">Spear leaf of Hainan Tall coconut</tissue>
    </source>
</reference>
<feature type="transmembrane region" description="Helical" evidence="6">
    <location>
        <begin position="6"/>
        <end position="28"/>
    </location>
</feature>
<comment type="similarity">
    <text evidence="2">Belongs to the UPF0220 family.</text>
</comment>
<name>A0A8K0ITR1_COCNU</name>
<dbReference type="Proteomes" id="UP000797356">
    <property type="component" value="Chromosome 13"/>
</dbReference>
<dbReference type="InterPro" id="IPR007919">
    <property type="entry name" value="UPF0220"/>
</dbReference>
<dbReference type="PANTHER" id="PTHR13180">
    <property type="entry name" value="SMALL MEMBRANE PROTEIN-RELATED"/>
    <property type="match status" value="1"/>
</dbReference>
<dbReference type="EMBL" id="CM017884">
    <property type="protein sequence ID" value="KAG1366980.1"/>
    <property type="molecule type" value="Genomic_DNA"/>
</dbReference>
<keyword evidence="4 6" id="KW-1133">Transmembrane helix</keyword>
<dbReference type="GO" id="GO:0016020">
    <property type="term" value="C:membrane"/>
    <property type="evidence" value="ECO:0007669"/>
    <property type="project" value="UniProtKB-SubCell"/>
</dbReference>
<keyword evidence="3 6" id="KW-0812">Transmembrane</keyword>
<evidence type="ECO:0000256" key="6">
    <source>
        <dbReference type="SAM" id="Phobius"/>
    </source>
</evidence>
<evidence type="ECO:0000313" key="8">
    <source>
        <dbReference type="Proteomes" id="UP000797356"/>
    </source>
</evidence>
<comment type="subcellular location">
    <subcellularLocation>
        <location evidence="1">Membrane</location>
        <topology evidence="1">Multi-pass membrane protein</topology>
    </subcellularLocation>
</comment>
<reference evidence="7" key="2">
    <citation type="submission" date="2019-07" db="EMBL/GenBank/DDBJ databases">
        <authorList>
            <person name="Yang Y."/>
            <person name="Bocs S."/>
            <person name="Baudouin L."/>
        </authorList>
    </citation>
    <scope>NUCLEOTIDE SEQUENCE</scope>
    <source>
        <tissue evidence="7">Spear leaf of Hainan Tall coconut</tissue>
    </source>
</reference>
<evidence type="ECO:0000256" key="2">
    <source>
        <dbReference type="ARBA" id="ARBA00005335"/>
    </source>
</evidence>
<protein>
    <submittedName>
        <fullName evidence="7">Uncharacterized protein</fullName>
    </submittedName>
</protein>
<dbReference type="AlphaFoldDB" id="A0A8K0ITR1"/>
<evidence type="ECO:0000256" key="5">
    <source>
        <dbReference type="ARBA" id="ARBA00023136"/>
    </source>
</evidence>
<comment type="caution">
    <text evidence="7">The sequence shown here is derived from an EMBL/GenBank/DDBJ whole genome shotgun (WGS) entry which is preliminary data.</text>
</comment>
<keyword evidence="5 6" id="KW-0472">Membrane</keyword>
<evidence type="ECO:0000313" key="7">
    <source>
        <dbReference type="EMBL" id="KAG1366980.1"/>
    </source>
</evidence>